<proteinExistence type="predicted"/>
<dbReference type="EMBL" id="JBHUKU010000004">
    <property type="protein sequence ID" value="MFD2458567.1"/>
    <property type="molecule type" value="Genomic_DNA"/>
</dbReference>
<dbReference type="RefSeq" id="WP_345387782.1">
    <property type="nucleotide sequence ID" value="NZ_BAABHG010000002.1"/>
</dbReference>
<name>A0ABW5GBX0_9PSEU</name>
<keyword evidence="2" id="KW-1185">Reference proteome</keyword>
<comment type="caution">
    <text evidence="1">The sequence shown here is derived from an EMBL/GenBank/DDBJ whole genome shotgun (WGS) entry which is preliminary data.</text>
</comment>
<gene>
    <name evidence="1" type="ORF">ACFSYJ_08150</name>
</gene>
<organism evidence="1 2">
    <name type="scientific">Amycolatopsis samaneae</name>
    <dbReference type="NCBI Taxonomy" id="664691"/>
    <lineage>
        <taxon>Bacteria</taxon>
        <taxon>Bacillati</taxon>
        <taxon>Actinomycetota</taxon>
        <taxon>Actinomycetes</taxon>
        <taxon>Pseudonocardiales</taxon>
        <taxon>Pseudonocardiaceae</taxon>
        <taxon>Amycolatopsis</taxon>
    </lineage>
</organism>
<evidence type="ECO:0000313" key="1">
    <source>
        <dbReference type="EMBL" id="MFD2458567.1"/>
    </source>
</evidence>
<reference evidence="2" key="1">
    <citation type="journal article" date="2019" name="Int. J. Syst. Evol. Microbiol.">
        <title>The Global Catalogue of Microorganisms (GCM) 10K type strain sequencing project: providing services to taxonomists for standard genome sequencing and annotation.</title>
        <authorList>
            <consortium name="The Broad Institute Genomics Platform"/>
            <consortium name="The Broad Institute Genome Sequencing Center for Infectious Disease"/>
            <person name="Wu L."/>
            <person name="Ma J."/>
        </authorList>
    </citation>
    <scope>NUCLEOTIDE SEQUENCE [LARGE SCALE GENOMIC DNA]</scope>
    <source>
        <strain evidence="2">CGMCC 4.7643</strain>
    </source>
</reference>
<protein>
    <recommendedName>
        <fullName evidence="3">Ferredoxin</fullName>
    </recommendedName>
</protein>
<evidence type="ECO:0008006" key="3">
    <source>
        <dbReference type="Google" id="ProtNLM"/>
    </source>
</evidence>
<sequence>MKAETVEFLTAGLRPHECRSCGTCVLVKKNSIQHTSIQWTTDAGRSCPVFAEQAAGGAQTALLDSCSRLSESIDDAVRDGTLAVSDG</sequence>
<evidence type="ECO:0000313" key="2">
    <source>
        <dbReference type="Proteomes" id="UP001597419"/>
    </source>
</evidence>
<accession>A0ABW5GBX0</accession>
<dbReference type="Proteomes" id="UP001597419">
    <property type="component" value="Unassembled WGS sequence"/>
</dbReference>